<feature type="compositionally biased region" description="Polar residues" evidence="1">
    <location>
        <begin position="60"/>
        <end position="71"/>
    </location>
</feature>
<accession>A0A9P6DJ79</accession>
<dbReference type="PANTHER" id="PTHR20923">
    <property type="entry name" value="BAT4 PROTEIN-RELATED"/>
    <property type="match status" value="1"/>
</dbReference>
<feature type="region of interest" description="Disordered" evidence="1">
    <location>
        <begin position="256"/>
        <end position="295"/>
    </location>
</feature>
<feature type="region of interest" description="Disordered" evidence="1">
    <location>
        <begin position="196"/>
        <end position="232"/>
    </location>
</feature>
<evidence type="ECO:0000313" key="2">
    <source>
        <dbReference type="EMBL" id="KAF9498970.1"/>
    </source>
</evidence>
<dbReference type="PANTHER" id="PTHR20923:SF1">
    <property type="entry name" value="G PATCH DOMAIN AND ANKYRIN REPEAT-CONTAINING PROTEIN 1"/>
    <property type="match status" value="1"/>
</dbReference>
<dbReference type="EMBL" id="MU154534">
    <property type="protein sequence ID" value="KAF9498970.1"/>
    <property type="molecule type" value="Genomic_DNA"/>
</dbReference>
<organism evidence="2 3">
    <name type="scientific">Pleurotus eryngii</name>
    <name type="common">Boletus of the steppes</name>
    <dbReference type="NCBI Taxonomy" id="5323"/>
    <lineage>
        <taxon>Eukaryota</taxon>
        <taxon>Fungi</taxon>
        <taxon>Dikarya</taxon>
        <taxon>Basidiomycota</taxon>
        <taxon>Agaricomycotina</taxon>
        <taxon>Agaricomycetes</taxon>
        <taxon>Agaricomycetidae</taxon>
        <taxon>Agaricales</taxon>
        <taxon>Pleurotineae</taxon>
        <taxon>Pleurotaceae</taxon>
        <taxon>Pleurotus</taxon>
    </lineage>
</organism>
<evidence type="ECO:0000313" key="3">
    <source>
        <dbReference type="Proteomes" id="UP000807025"/>
    </source>
</evidence>
<dbReference type="AlphaFoldDB" id="A0A9P6DJ79"/>
<keyword evidence="3" id="KW-1185">Reference proteome</keyword>
<dbReference type="InterPro" id="IPR039146">
    <property type="entry name" value="GPANK1"/>
</dbReference>
<dbReference type="Proteomes" id="UP000807025">
    <property type="component" value="Unassembled WGS sequence"/>
</dbReference>
<gene>
    <name evidence="2" type="ORF">BDN71DRAFT_1442404</name>
</gene>
<evidence type="ECO:0000256" key="1">
    <source>
        <dbReference type="SAM" id="MobiDB-lite"/>
    </source>
</evidence>
<sequence>MATVTHFIYSHYDPNDRERLEAETGQIEPQDEIDADEEWRIQTTISGQRRTRLPPRFVPATTTYDPWSSTPTTVTTKIEDNAGGDSLSQWYRSISKTQASVATTSQHPQQLPNRPSPLEKSAQRPKSYRGRDWFIQNALSSRPNSPVASAPPPTLHEMLIRHPPPLPSEPKFKQPVWLALGPTNKGFAMLQQKGWHEGEPLGPSILRDRKAADPQDSELFDEAPRKGEPTQRIQRSVAVKLEQADNDSFVEVIDLTVSDSEDKDSGSMAEADDGENSTPTARPPTDEESSSLLGGRTALITPIATTLKADRLGIGLKAKTEGPYHVSKKRITHNKAALAAHIQAAERLRKQKQEIGRGYRSFARARKRESTARQQMIAYMNS</sequence>
<proteinExistence type="predicted"/>
<comment type="caution">
    <text evidence="2">The sequence shown here is derived from an EMBL/GenBank/DDBJ whole genome shotgun (WGS) entry which is preliminary data.</text>
</comment>
<reference evidence="2" key="1">
    <citation type="submission" date="2020-11" db="EMBL/GenBank/DDBJ databases">
        <authorList>
            <consortium name="DOE Joint Genome Institute"/>
            <person name="Ahrendt S."/>
            <person name="Riley R."/>
            <person name="Andreopoulos W."/>
            <person name="Labutti K."/>
            <person name="Pangilinan J."/>
            <person name="Ruiz-Duenas F.J."/>
            <person name="Barrasa J.M."/>
            <person name="Sanchez-Garcia M."/>
            <person name="Camarero S."/>
            <person name="Miyauchi S."/>
            <person name="Serrano A."/>
            <person name="Linde D."/>
            <person name="Babiker R."/>
            <person name="Drula E."/>
            <person name="Ayuso-Fernandez I."/>
            <person name="Pacheco R."/>
            <person name="Padilla G."/>
            <person name="Ferreira P."/>
            <person name="Barriuso J."/>
            <person name="Kellner H."/>
            <person name="Castanera R."/>
            <person name="Alfaro M."/>
            <person name="Ramirez L."/>
            <person name="Pisabarro A.G."/>
            <person name="Kuo A."/>
            <person name="Tritt A."/>
            <person name="Lipzen A."/>
            <person name="He G."/>
            <person name="Yan M."/>
            <person name="Ng V."/>
            <person name="Cullen D."/>
            <person name="Martin F."/>
            <person name="Rosso M.-N."/>
            <person name="Henrissat B."/>
            <person name="Hibbett D."/>
            <person name="Martinez A.T."/>
            <person name="Grigoriev I.V."/>
        </authorList>
    </citation>
    <scope>NUCLEOTIDE SEQUENCE</scope>
    <source>
        <strain evidence="2">ATCC 90797</strain>
    </source>
</reference>
<protein>
    <recommendedName>
        <fullName evidence="4">G-patch domain-containing protein</fullName>
    </recommendedName>
</protein>
<feature type="compositionally biased region" description="Polar residues" evidence="1">
    <location>
        <begin position="137"/>
        <end position="147"/>
    </location>
</feature>
<evidence type="ECO:0008006" key="4">
    <source>
        <dbReference type="Google" id="ProtNLM"/>
    </source>
</evidence>
<dbReference type="OrthoDB" id="2538319at2759"/>
<feature type="region of interest" description="Disordered" evidence="1">
    <location>
        <begin position="43"/>
        <end position="71"/>
    </location>
</feature>
<feature type="region of interest" description="Disordered" evidence="1">
    <location>
        <begin position="98"/>
        <end position="166"/>
    </location>
</feature>
<name>A0A9P6DJ79_PLEER</name>
<feature type="compositionally biased region" description="Polar residues" evidence="1">
    <location>
        <begin position="98"/>
        <end position="113"/>
    </location>
</feature>